<feature type="domain" description="ABC transporter" evidence="17">
    <location>
        <begin position="254"/>
        <end position="589"/>
    </location>
</feature>
<keyword evidence="2" id="KW-0963">Cytoplasm</keyword>
<evidence type="ECO:0000313" key="19">
    <source>
        <dbReference type="Proteomes" id="UP001142175"/>
    </source>
</evidence>
<dbReference type="Gene3D" id="1.20.1580.10">
    <property type="entry name" value="ABC transporter ATPase like domain"/>
    <property type="match status" value="4"/>
</dbReference>
<evidence type="ECO:0000256" key="11">
    <source>
        <dbReference type="ARBA" id="ARBA00022881"/>
    </source>
</evidence>
<dbReference type="PANTHER" id="PTHR43152">
    <property type="entry name" value="UVRABC SYSTEM PROTEIN A"/>
    <property type="match status" value="1"/>
</dbReference>
<evidence type="ECO:0000256" key="7">
    <source>
        <dbReference type="ARBA" id="ARBA00022769"/>
    </source>
</evidence>
<comment type="subcellular location">
    <subcellularLocation>
        <location evidence="1">Cytoplasm</location>
    </subcellularLocation>
</comment>
<dbReference type="Gene3D" id="3.40.50.300">
    <property type="entry name" value="P-loop containing nucleotide triphosphate hydrolases"/>
    <property type="match status" value="3"/>
</dbReference>
<dbReference type="GO" id="GO:0005737">
    <property type="term" value="C:cytoplasm"/>
    <property type="evidence" value="ECO:0007669"/>
    <property type="project" value="UniProtKB-SubCell"/>
</dbReference>
<dbReference type="GO" id="GO:0008270">
    <property type="term" value="F:zinc ion binding"/>
    <property type="evidence" value="ECO:0007669"/>
    <property type="project" value="UniProtKB-KW"/>
</dbReference>
<keyword evidence="3" id="KW-0479">Metal-binding</keyword>
<dbReference type="InterPro" id="IPR017871">
    <property type="entry name" value="ABC_transporter-like_CS"/>
</dbReference>
<keyword evidence="10" id="KW-0067">ATP-binding</keyword>
<dbReference type="GO" id="GO:0005524">
    <property type="term" value="F:ATP binding"/>
    <property type="evidence" value="ECO:0007669"/>
    <property type="project" value="UniProtKB-KW"/>
</dbReference>
<dbReference type="GO" id="GO:0009380">
    <property type="term" value="C:excinuclease repair complex"/>
    <property type="evidence" value="ECO:0007669"/>
    <property type="project" value="InterPro"/>
</dbReference>
<dbReference type="InterPro" id="IPR041552">
    <property type="entry name" value="UvrA_DNA-bd"/>
</dbReference>
<keyword evidence="9" id="KW-0862">Zinc</keyword>
<dbReference type="PROSITE" id="PS00211">
    <property type="entry name" value="ABC_TRANSPORTER_1"/>
    <property type="match status" value="1"/>
</dbReference>
<keyword evidence="5" id="KW-0547">Nucleotide-binding</keyword>
<proteinExistence type="inferred from homology"/>
<protein>
    <recommendedName>
        <fullName evidence="15">UvrABC system protein A</fullName>
    </recommendedName>
    <alternativeName>
        <fullName evidence="16">Excinuclease ABC subunit A</fullName>
    </alternativeName>
</protein>
<keyword evidence="6" id="KW-0227">DNA damage</keyword>
<evidence type="ECO:0000256" key="5">
    <source>
        <dbReference type="ARBA" id="ARBA00022741"/>
    </source>
</evidence>
<dbReference type="GO" id="GO:0006289">
    <property type="term" value="P:nucleotide-excision repair"/>
    <property type="evidence" value="ECO:0007669"/>
    <property type="project" value="InterPro"/>
</dbReference>
<accession>A0A9X2PB07</accession>
<evidence type="ECO:0000256" key="4">
    <source>
        <dbReference type="ARBA" id="ARBA00022737"/>
    </source>
</evidence>
<dbReference type="GO" id="GO:0004518">
    <property type="term" value="F:nuclease activity"/>
    <property type="evidence" value="ECO:0007669"/>
    <property type="project" value="UniProtKB-KW"/>
</dbReference>
<dbReference type="Gene3D" id="3.30.1490.20">
    <property type="entry name" value="ATP-grasp fold, A domain"/>
    <property type="match status" value="1"/>
</dbReference>
<dbReference type="InterPro" id="IPR027417">
    <property type="entry name" value="P-loop_NTPase"/>
</dbReference>
<evidence type="ECO:0000256" key="9">
    <source>
        <dbReference type="ARBA" id="ARBA00022833"/>
    </source>
</evidence>
<evidence type="ECO:0000256" key="8">
    <source>
        <dbReference type="ARBA" id="ARBA00022771"/>
    </source>
</evidence>
<evidence type="ECO:0000313" key="18">
    <source>
        <dbReference type="EMBL" id="MCR9016935.1"/>
    </source>
</evidence>
<evidence type="ECO:0000256" key="14">
    <source>
        <dbReference type="ARBA" id="ARBA00038000"/>
    </source>
</evidence>
<dbReference type="GO" id="GO:0003677">
    <property type="term" value="F:DNA binding"/>
    <property type="evidence" value="ECO:0007669"/>
    <property type="project" value="UniProtKB-KW"/>
</dbReference>
<evidence type="ECO:0000256" key="2">
    <source>
        <dbReference type="ARBA" id="ARBA00022490"/>
    </source>
</evidence>
<dbReference type="PANTHER" id="PTHR43152:SF3">
    <property type="entry name" value="UVRABC SYSTEM PROTEIN A"/>
    <property type="match status" value="1"/>
</dbReference>
<dbReference type="EMBL" id="JANSUY010000021">
    <property type="protein sequence ID" value="MCR9016935.1"/>
    <property type="molecule type" value="Genomic_DNA"/>
</dbReference>
<keyword evidence="7" id="KW-0228">DNA excision</keyword>
<dbReference type="Pfam" id="PF17755">
    <property type="entry name" value="UvrA_DNA-bind"/>
    <property type="match status" value="1"/>
</dbReference>
<keyword evidence="11" id="KW-0267">Excision nuclease</keyword>
<dbReference type="InterPro" id="IPR003439">
    <property type="entry name" value="ABC_transporter-like_ATP-bd"/>
</dbReference>
<dbReference type="SUPFAM" id="SSF52540">
    <property type="entry name" value="P-loop containing nucleoside triphosphate hydrolases"/>
    <property type="match status" value="2"/>
</dbReference>
<keyword evidence="12" id="KW-0238">DNA-binding</keyword>
<dbReference type="Proteomes" id="UP001142175">
    <property type="component" value="Unassembled WGS sequence"/>
</dbReference>
<reference evidence="18" key="1">
    <citation type="submission" date="2022-08" db="EMBL/GenBank/DDBJ databases">
        <authorList>
            <person name="Zhang D."/>
        </authorList>
    </citation>
    <scope>NUCLEOTIDE SEQUENCE</scope>
    <source>
        <strain evidence="18">XJ19-11</strain>
    </source>
</reference>
<evidence type="ECO:0000256" key="16">
    <source>
        <dbReference type="ARBA" id="ARBA00042156"/>
    </source>
</evidence>
<evidence type="ECO:0000256" key="12">
    <source>
        <dbReference type="ARBA" id="ARBA00023125"/>
    </source>
</evidence>
<evidence type="ECO:0000256" key="6">
    <source>
        <dbReference type="ARBA" id="ARBA00022763"/>
    </source>
</evidence>
<dbReference type="Gene3D" id="1.10.8.280">
    <property type="entry name" value="ABC transporter ATPase domain-like"/>
    <property type="match status" value="2"/>
</dbReference>
<comment type="similarity">
    <text evidence="14">Belongs to the ABC transporter superfamily. UvrA family.</text>
</comment>
<dbReference type="NCBIfam" id="TIGR00630">
    <property type="entry name" value="uvra"/>
    <property type="match status" value="1"/>
</dbReference>
<keyword evidence="13" id="KW-0234">DNA repair</keyword>
<keyword evidence="8" id="KW-0863">Zinc-finger</keyword>
<dbReference type="InterPro" id="IPR004602">
    <property type="entry name" value="UvrA"/>
</dbReference>
<dbReference type="InterPro" id="IPR041102">
    <property type="entry name" value="UvrA_inter"/>
</dbReference>
<name>A0A9X2PB07_9BACT</name>
<evidence type="ECO:0000256" key="13">
    <source>
        <dbReference type="ARBA" id="ARBA00023204"/>
    </source>
</evidence>
<gene>
    <name evidence="18" type="primary">uvrA</name>
    <name evidence="18" type="ORF">NU887_18015</name>
</gene>
<dbReference type="RefSeq" id="WP_258424780.1">
    <property type="nucleotide sequence ID" value="NZ_JANSUY010000021.1"/>
</dbReference>
<organism evidence="18 19">
    <name type="scientific">Aquiflexum gelatinilyticum</name>
    <dbReference type="NCBI Taxonomy" id="2961943"/>
    <lineage>
        <taxon>Bacteria</taxon>
        <taxon>Pseudomonadati</taxon>
        <taxon>Bacteroidota</taxon>
        <taxon>Cytophagia</taxon>
        <taxon>Cytophagales</taxon>
        <taxon>Cyclobacteriaceae</taxon>
        <taxon>Aquiflexum</taxon>
    </lineage>
</organism>
<dbReference type="AlphaFoldDB" id="A0A9X2PB07"/>
<evidence type="ECO:0000256" key="3">
    <source>
        <dbReference type="ARBA" id="ARBA00022723"/>
    </source>
</evidence>
<dbReference type="InterPro" id="IPR013815">
    <property type="entry name" value="ATP_grasp_subdomain_1"/>
</dbReference>
<dbReference type="PROSITE" id="PS50893">
    <property type="entry name" value="ABC_TRANSPORTER_2"/>
    <property type="match status" value="1"/>
</dbReference>
<comment type="caution">
    <text evidence="18">The sequence shown here is derived from an EMBL/GenBank/DDBJ whole genome shotgun (WGS) entry which is preliminary data.</text>
</comment>
<dbReference type="Pfam" id="PF17760">
    <property type="entry name" value="UvrA_inter"/>
    <property type="match status" value="1"/>
</dbReference>
<evidence type="ECO:0000259" key="17">
    <source>
        <dbReference type="PROSITE" id="PS50893"/>
    </source>
</evidence>
<sequence length="938" mass="104729">MSVSTEFQSPSIENLDPKEYIIIKNAKVNNLKSLSVAIPRNKLVVITGLSGSGKSSLAFDTLFAEGQRMYVESLSSYARQFLGRMEKPDVEYIKGVSPAIAIQQKASTKNPRSTVGTTTEIYDYLKLLFSRIGKTISPVSGDEVKHHTVTDVVDFIHTFEEGEKVMISCPLQQMNGRTMLKEMELLLQKGFTRVLVDGDAYFVEDLVSAPSLPKGSYQILIDRISIQKEDEDNHFRIADSVQTAFYEGHGECLITIPGKEKKTFTDRFELDGMSFELPSVNFFSFNNPYGACKRCEGFGSVLGLDPDLIIPDKSLSVYEGAIAPWRGESSGKWLEPLIKKGIYFDFPIHRAYEDLDEAQKELIWTGNSYFQGLNDFFADLETKTHKIQYRVMLSRFRGKTTCPDCRGTRLRKDASYVKINGKSITDIVLLPIEKAFDFFKHIELTEAEHKVANRLLKEILNRLEYIDKVGLGYLTLNRLTSSLSGGEYQRIKLATSLGSALVGSMYILDEPSIGLHPRDTDRLIEVLKALRDMGNTVIVVEHEEKVMKAADQIIDIGPDAGVLGGELVFQGDLTELMIKGNTYTARYLKGEEKIQNKAQNRKFRDTIIVKGARENNLKNLTVKFPLNTLTCVTGVSGSGKSTLIKKVLYPALGKTLGTVIDETGKFDKLDGSYKKITQIEFVDQNPIGKSSRSNPVTYVKAYDAIRTLYSDQTLAKQRGYKPAFFSFNVDGGRCEACQGEGTVTVEMQFMADIHLTCESCKGKRFKNEILDIKYHDKDIADVLDMTIDEAMEFFKGKTQIINKLQPLQEVGLGYIGMGQSSNTLSGGEAQRVKLASFLGKGGTKPGDHILFIFDEPTTGLHFHDIRKLLHSINALIDQGHSVIIIEHNTEVIKAADWVIDLGPEGGEKGGFVTFEGTPEALMETEDNYTGKYLRESFI</sequence>
<keyword evidence="4" id="KW-0677">Repeat</keyword>
<evidence type="ECO:0000256" key="10">
    <source>
        <dbReference type="ARBA" id="ARBA00022840"/>
    </source>
</evidence>
<keyword evidence="19" id="KW-1185">Reference proteome</keyword>
<evidence type="ECO:0000256" key="15">
    <source>
        <dbReference type="ARBA" id="ARBA00039316"/>
    </source>
</evidence>
<evidence type="ECO:0000256" key="1">
    <source>
        <dbReference type="ARBA" id="ARBA00004496"/>
    </source>
</evidence>
<dbReference type="GO" id="GO:0016887">
    <property type="term" value="F:ATP hydrolysis activity"/>
    <property type="evidence" value="ECO:0007669"/>
    <property type="project" value="InterPro"/>
</dbReference>